<evidence type="ECO:0000313" key="6">
    <source>
        <dbReference type="Proteomes" id="UP000829194"/>
    </source>
</evidence>
<reference evidence="5 6" key="1">
    <citation type="submission" date="2022-03" db="EMBL/GenBank/DDBJ databases">
        <title>Complete genome sequence of Lysobacter capsici VKM B-2533 and Lysobacter gummosus 10.1.1, promising sources of lytic agents.</title>
        <authorList>
            <person name="Tarlachkov S.V."/>
            <person name="Kudryakova I.V."/>
            <person name="Afoshin A.S."/>
            <person name="Leontyevskaya E.A."/>
            <person name="Leontyevskaya N.V."/>
        </authorList>
    </citation>
    <scope>NUCLEOTIDE SEQUENCE [LARGE SCALE GENOMIC DNA]</scope>
    <source>
        <strain evidence="5 6">10.1.1</strain>
    </source>
</reference>
<dbReference type="Gene3D" id="2.120.10.30">
    <property type="entry name" value="TolB, C-terminal domain"/>
    <property type="match status" value="1"/>
</dbReference>
<proteinExistence type="predicted"/>
<evidence type="ECO:0000259" key="1">
    <source>
        <dbReference type="Pfam" id="PF07626"/>
    </source>
</evidence>
<feature type="domain" description="DUF1587" evidence="1">
    <location>
        <begin position="902"/>
        <end position="965"/>
    </location>
</feature>
<feature type="domain" description="DUF1595" evidence="4">
    <location>
        <begin position="978"/>
        <end position="1030"/>
    </location>
</feature>
<dbReference type="InterPro" id="IPR013036">
    <property type="entry name" value="DUF1587"/>
</dbReference>
<dbReference type="Pfam" id="PF07637">
    <property type="entry name" value="PSD5"/>
    <property type="match status" value="1"/>
</dbReference>
<dbReference type="RefSeq" id="WP_057945053.1">
    <property type="nucleotide sequence ID" value="NZ_CP011131.1"/>
</dbReference>
<evidence type="ECO:0000259" key="3">
    <source>
        <dbReference type="Pfam" id="PF07631"/>
    </source>
</evidence>
<evidence type="ECO:0000259" key="4">
    <source>
        <dbReference type="Pfam" id="PF07637"/>
    </source>
</evidence>
<evidence type="ECO:0000259" key="2">
    <source>
        <dbReference type="Pfam" id="PF07627"/>
    </source>
</evidence>
<dbReference type="Pfam" id="PF07627">
    <property type="entry name" value="PSCyt3"/>
    <property type="match status" value="1"/>
</dbReference>
<feature type="domain" description="DUF1588" evidence="2">
    <location>
        <begin position="1181"/>
        <end position="1280"/>
    </location>
</feature>
<accession>A0ABY3XEU2</accession>
<keyword evidence="6" id="KW-1185">Reference proteome</keyword>
<dbReference type="Pfam" id="PF07626">
    <property type="entry name" value="PSD3"/>
    <property type="match status" value="1"/>
</dbReference>
<gene>
    <name evidence="5" type="ORF">MOV92_24570</name>
</gene>
<dbReference type="InterPro" id="IPR013042">
    <property type="entry name" value="DUF1592"/>
</dbReference>
<dbReference type="Pfam" id="PF07631">
    <property type="entry name" value="PSD4"/>
    <property type="match status" value="1"/>
</dbReference>
<dbReference type="SUPFAM" id="SSF101898">
    <property type="entry name" value="NHL repeat"/>
    <property type="match status" value="1"/>
</dbReference>
<dbReference type="Proteomes" id="UP000829194">
    <property type="component" value="Chromosome"/>
</dbReference>
<feature type="domain" description="DUF1592" evidence="3">
    <location>
        <begin position="1042"/>
        <end position="1164"/>
    </location>
</feature>
<dbReference type="InterPro" id="IPR013043">
    <property type="entry name" value="DUF1595"/>
</dbReference>
<organism evidence="5 6">
    <name type="scientific">Lysobacter gummosus</name>
    <dbReference type="NCBI Taxonomy" id="262324"/>
    <lineage>
        <taxon>Bacteria</taxon>
        <taxon>Pseudomonadati</taxon>
        <taxon>Pseudomonadota</taxon>
        <taxon>Gammaproteobacteria</taxon>
        <taxon>Lysobacterales</taxon>
        <taxon>Lysobacteraceae</taxon>
        <taxon>Lysobacter</taxon>
    </lineage>
</organism>
<dbReference type="InterPro" id="IPR011042">
    <property type="entry name" value="6-blade_b-propeller_TolB-like"/>
</dbReference>
<sequence>MNASASVSASRRLCFAATVALSLIVASGCDRGGKSEGGAAQKAGSALQCDAPPYLAGTSYVQGDRVQNKGQLYECWRDEDGPPQGIGSWAWCAQSAYEPGGPDPDWWPNAWKHIDSCDGGGGEGNQLILRFAMASDTVLNNRSDAAAAPPASTPVTGTLRCKGEETPVSGTWGAGIKVEALSRCDYHLTLNAIDGRLPLTSPAKVTFALQAGDRRDLLMEYRPALAIDKLRTIPGMKIEVFAQGMRQPRQMAMGKGVLYVGSSAIPSYAYKGISGFVYALPLDAAGRPTGAVHLIASSLEEPMGVAYRDGDLYYSTTGALHRVRNVDATYKDAHSEQVLKFPADDTLFPLPALETGSQTRVWHMKHPLHFNPYDADDDGLYTAIGTPCNLCMVPADPRYGTLLRYDLGTGSATIIAKGVRNSVGFDWHPDTRQIWFGDNNRQGFANPEEINRLATSGQHFGRPYVFGHNTMGFTQAEYDRPLQEIVPNLVSGAIVSDKPLASIDPKDYVPPALQLAGNTSPSGLKFWNGVAGPDGTRRFLVAQHGLGREAARPGMNLLMVTVASDSRVVQEFPVIDGWIQDFDKADAYCLTPACVGRPTDLLVLDERNVLLSDDVAGVIYKLSYDPSGLRDASLALQAGESPSQSIAGEMIGGTLVDPEGHKRYFQLAWKAPAIVLNGIADGAYNVHMADIETDDGTVWIPLDRDQQITIDASNKHAVVQLGYRELPEGIAADVRVRAPPKPASAEEAQWHVDIRTGNNSRRQAIPWGGTATITLPYGKHDIVYPYYPGALPQPSLQHVPVNEETQDFDLEAMSYREVGNLGEVVLAETCINCHSPEFFDDPRKALTWEVAGTPALIARIKAMPLSGHCDDACAGAVSSHLIDTVWAPYLNPTESFGARQVRLLATHEYLNSVADLFHVAVNPAKLPTVESDREFKYPGQADLGVLSAEAVRKYFDMAVEVAAKADLAALGYHAGGDARAFVSKTGRKVFRRQLSDIEIGRYAALATDEQGARDALAAMLVSPYFLYRSELGAPGHDGAAKLTAEELATALSFSFLGTTPDEALLDRAASGGLDTSEAIGAEVDRMMQSDAGIAQFARFIRYYTNTPREIYRKPGLDDDTIHAMQEEQRLFVGDMFKNGSATMDELFNPAYTYLNDKLAAHYGISGVSGGEFRKIDVDDKRGGILHQGLTQVATSDYEATALVRRGIMIRENMFCHAFGAPVEAGPDEPEYPPRPISTRERWDAINGQHASAGRCWQCHQFMNDTGASMEHYDSAGRYRELERAYNFDQYDEMVRINAAGPLLDASGSFDLGPVENVRGIARILPKNPSAQACMADSYFRYAFGNKADRQSIGAVRQMSDVLKEGRSLREMLRTMALSQAYLYKKDRD</sequence>
<evidence type="ECO:0000313" key="5">
    <source>
        <dbReference type="EMBL" id="UNP29588.1"/>
    </source>
</evidence>
<dbReference type="InterPro" id="IPR013039">
    <property type="entry name" value="DUF1588"/>
</dbReference>
<name>A0ABY3XEU2_9GAMM</name>
<protein>
    <submittedName>
        <fullName evidence="5">DUF1592 domain-containing protein</fullName>
    </submittedName>
</protein>
<dbReference type="EMBL" id="CP093547">
    <property type="protein sequence ID" value="UNP29588.1"/>
    <property type="molecule type" value="Genomic_DNA"/>
</dbReference>